<dbReference type="PROSITE" id="PS51257">
    <property type="entry name" value="PROKAR_LIPOPROTEIN"/>
    <property type="match status" value="1"/>
</dbReference>
<gene>
    <name evidence="1" type="ORF">L6773_14935</name>
</gene>
<proteinExistence type="predicted"/>
<dbReference type="Pfam" id="PF13618">
    <property type="entry name" value="Gluconate_2-dh3"/>
    <property type="match status" value="1"/>
</dbReference>
<name>A0ABS9KG83_9BACT</name>
<organism evidence="1 2">
    <name type="scientific">Rhodohalobacter sulfatireducens</name>
    <dbReference type="NCBI Taxonomy" id="2911366"/>
    <lineage>
        <taxon>Bacteria</taxon>
        <taxon>Pseudomonadati</taxon>
        <taxon>Balneolota</taxon>
        <taxon>Balneolia</taxon>
        <taxon>Balneolales</taxon>
        <taxon>Balneolaceae</taxon>
        <taxon>Rhodohalobacter</taxon>
    </lineage>
</organism>
<reference evidence="1" key="2">
    <citation type="submission" date="2024-05" db="EMBL/GenBank/DDBJ databases">
        <title>Rhodohalobacter halophilus gen. nov., sp. nov., a moderately halophilic member of the family Balneolaceae.</title>
        <authorList>
            <person name="Xia J."/>
        </authorList>
    </citation>
    <scope>NUCLEOTIDE SEQUENCE</scope>
    <source>
        <strain evidence="1">WB101</strain>
    </source>
</reference>
<keyword evidence="2" id="KW-1185">Reference proteome</keyword>
<evidence type="ECO:0000313" key="1">
    <source>
        <dbReference type="EMBL" id="MCG2589874.1"/>
    </source>
</evidence>
<reference evidence="1" key="1">
    <citation type="submission" date="2022-01" db="EMBL/GenBank/DDBJ databases">
        <authorList>
            <person name="Wang Y."/>
        </authorList>
    </citation>
    <scope>NUCLEOTIDE SEQUENCE</scope>
    <source>
        <strain evidence="1">WB101</strain>
    </source>
</reference>
<dbReference type="RefSeq" id="WP_237855232.1">
    <property type="nucleotide sequence ID" value="NZ_JAKLWS010000022.1"/>
</dbReference>
<accession>A0ABS9KG83</accession>
<dbReference type="Proteomes" id="UP001165366">
    <property type="component" value="Unassembled WGS sequence"/>
</dbReference>
<protein>
    <submittedName>
        <fullName evidence="1">Gluconate 2-dehydrogenase subunit 3 family protein</fullName>
    </submittedName>
</protein>
<dbReference type="EMBL" id="JAKLWS010000022">
    <property type="protein sequence ID" value="MCG2589874.1"/>
    <property type="molecule type" value="Genomic_DNA"/>
</dbReference>
<sequence length="180" mass="20040">MDKINRREAIKRTAAIMGCTLSGSLISAVLSGCSNTSTSNEWTPSTLTKDQLQSAADLAEVILPTTETPGAKDAKTERFIDQMVDGFYPPDERDLIIDSLEVLSRSDFSDLSFEEQTEFVSQFISQDENRDFFLLFKQTTMMGFFTSEIGATQVLQYDPIPGEYWGCESLDELGGKTWAT</sequence>
<dbReference type="InterPro" id="IPR027056">
    <property type="entry name" value="Gluconate_2DH_su3"/>
</dbReference>
<evidence type="ECO:0000313" key="2">
    <source>
        <dbReference type="Proteomes" id="UP001165366"/>
    </source>
</evidence>
<comment type="caution">
    <text evidence="1">The sequence shown here is derived from an EMBL/GenBank/DDBJ whole genome shotgun (WGS) entry which is preliminary data.</text>
</comment>